<dbReference type="GO" id="GO:0003712">
    <property type="term" value="F:transcription coregulator activity"/>
    <property type="evidence" value="ECO:0007669"/>
    <property type="project" value="TreeGrafter"/>
</dbReference>
<evidence type="ECO:0000256" key="10">
    <source>
        <dbReference type="SAM" id="Coils"/>
    </source>
</evidence>
<dbReference type="KEGG" id="csem:103393995"/>
<reference evidence="12 13" key="1">
    <citation type="journal article" date="2014" name="Nat. Genet.">
        <title>Whole-genome sequence of a flatfish provides insights into ZW sex chromosome evolution and adaptation to a benthic lifestyle.</title>
        <authorList>
            <person name="Chen S."/>
            <person name="Zhang G."/>
            <person name="Shao C."/>
            <person name="Huang Q."/>
            <person name="Liu G."/>
            <person name="Zhang P."/>
            <person name="Song W."/>
            <person name="An N."/>
            <person name="Chalopin D."/>
            <person name="Volff J.N."/>
            <person name="Hong Y."/>
            <person name="Li Q."/>
            <person name="Sha Z."/>
            <person name="Zhou H."/>
            <person name="Xie M."/>
            <person name="Yu Q."/>
            <person name="Liu Y."/>
            <person name="Xiang H."/>
            <person name="Wang N."/>
            <person name="Wu K."/>
            <person name="Yang C."/>
            <person name="Zhou Q."/>
            <person name="Liao X."/>
            <person name="Yang L."/>
            <person name="Hu Q."/>
            <person name="Zhang J."/>
            <person name="Meng L."/>
            <person name="Jin L."/>
            <person name="Tian Y."/>
            <person name="Lian J."/>
            <person name="Yang J."/>
            <person name="Miao G."/>
            <person name="Liu S."/>
            <person name="Liang Z."/>
            <person name="Yan F."/>
            <person name="Li Y."/>
            <person name="Sun B."/>
            <person name="Zhang H."/>
            <person name="Zhang J."/>
            <person name="Zhu Y."/>
            <person name="Du M."/>
            <person name="Zhao Y."/>
            <person name="Schartl M."/>
            <person name="Tang Q."/>
            <person name="Wang J."/>
        </authorList>
    </citation>
    <scope>NUCLEOTIDE SEQUENCE</scope>
</reference>
<feature type="compositionally biased region" description="Low complexity" evidence="11">
    <location>
        <begin position="27"/>
        <end position="37"/>
    </location>
</feature>
<dbReference type="GeneID" id="103393995"/>
<keyword evidence="4" id="KW-0805">Transcription regulation</keyword>
<sequence>MAASLPPKPAMTGIPPQQQPHLPPNPASAQGQQPMAPQGALREISPVFLCRIGQETVQDIVTRTMEIFQITRATQLPNGVTQNQAMYQDRFMKLQEHLRQLALLFRKLRLLYERCVEMTADLQEDPGELVPYVGEELVTVRVEPCNPALLQERQQVLEKVRQKNQEMKVLMDQMRNLLWDVTAMLTLRK</sequence>
<dbReference type="RefSeq" id="XP_008329348.1">
    <property type="nucleotide sequence ID" value="XM_008331126.3"/>
</dbReference>
<accession>A0A3P8VNS5</accession>
<dbReference type="GO" id="GO:0045893">
    <property type="term" value="P:positive regulation of DNA-templated transcription"/>
    <property type="evidence" value="ECO:0007669"/>
    <property type="project" value="TreeGrafter"/>
</dbReference>
<feature type="coiled-coil region" evidence="10">
    <location>
        <begin position="150"/>
        <end position="177"/>
    </location>
</feature>
<keyword evidence="10" id="KW-0175">Coiled coil</keyword>
<dbReference type="OrthoDB" id="10067025at2759"/>
<evidence type="ECO:0000256" key="11">
    <source>
        <dbReference type="SAM" id="MobiDB-lite"/>
    </source>
</evidence>
<proteinExistence type="inferred from homology"/>
<reference evidence="12" key="2">
    <citation type="submission" date="2025-08" db="UniProtKB">
        <authorList>
            <consortium name="Ensembl"/>
        </authorList>
    </citation>
    <scope>IDENTIFICATION</scope>
</reference>
<evidence type="ECO:0000256" key="3">
    <source>
        <dbReference type="ARBA" id="ARBA00019664"/>
    </source>
</evidence>
<dbReference type="InterPro" id="IPR021019">
    <property type="entry name" value="Mediator_Med30_met"/>
</dbReference>
<dbReference type="GeneTree" id="ENSGT00390000010887"/>
<evidence type="ECO:0000256" key="8">
    <source>
        <dbReference type="ARBA" id="ARBA00025687"/>
    </source>
</evidence>
<dbReference type="InParanoid" id="A0A3P8VNS5"/>
<keyword evidence="7" id="KW-0539">Nucleus</keyword>
<dbReference type="Proteomes" id="UP000265120">
    <property type="component" value="Chromosome 18"/>
</dbReference>
<protein>
    <recommendedName>
        <fullName evidence="3">Mediator of RNA polymerase II transcription subunit 30</fullName>
    </recommendedName>
    <alternativeName>
        <fullName evidence="9">Mediator complex subunit 30</fullName>
    </alternativeName>
</protein>
<dbReference type="FunCoup" id="A0A3P8VNS5">
    <property type="interactions" value="2"/>
</dbReference>
<dbReference type="STRING" id="244447.ENSCSEP00000016898"/>
<comment type="subcellular location">
    <subcellularLocation>
        <location evidence="1">Nucleus</location>
    </subcellularLocation>
</comment>
<dbReference type="PANTHER" id="PTHR31705:SF6">
    <property type="entry name" value="MEDIATOR OF RNA POLYMERASE II TRANSCRIPTION SUBUNIT 30"/>
    <property type="match status" value="1"/>
</dbReference>
<dbReference type="OMA" id="KNQEMKF"/>
<evidence type="ECO:0000313" key="12">
    <source>
        <dbReference type="Ensembl" id="ENSCSEP00000016898.1"/>
    </source>
</evidence>
<dbReference type="AlphaFoldDB" id="A0A3P8VNS5"/>
<name>A0A3P8VNS5_CYNSE</name>
<evidence type="ECO:0000256" key="7">
    <source>
        <dbReference type="ARBA" id="ARBA00023242"/>
    </source>
</evidence>
<organism evidence="12 13">
    <name type="scientific">Cynoglossus semilaevis</name>
    <name type="common">Tongue sole</name>
    <dbReference type="NCBI Taxonomy" id="244447"/>
    <lineage>
        <taxon>Eukaryota</taxon>
        <taxon>Metazoa</taxon>
        <taxon>Chordata</taxon>
        <taxon>Craniata</taxon>
        <taxon>Vertebrata</taxon>
        <taxon>Euteleostomi</taxon>
        <taxon>Actinopterygii</taxon>
        <taxon>Neopterygii</taxon>
        <taxon>Teleostei</taxon>
        <taxon>Neoteleostei</taxon>
        <taxon>Acanthomorphata</taxon>
        <taxon>Carangaria</taxon>
        <taxon>Pleuronectiformes</taxon>
        <taxon>Pleuronectoidei</taxon>
        <taxon>Cynoglossidae</taxon>
        <taxon>Cynoglossinae</taxon>
        <taxon>Cynoglossus</taxon>
    </lineage>
</organism>
<reference evidence="12" key="3">
    <citation type="submission" date="2025-09" db="UniProtKB">
        <authorList>
            <consortium name="Ensembl"/>
        </authorList>
    </citation>
    <scope>IDENTIFICATION</scope>
</reference>
<keyword evidence="6" id="KW-0804">Transcription</keyword>
<dbReference type="GO" id="GO:0016592">
    <property type="term" value="C:mediator complex"/>
    <property type="evidence" value="ECO:0007669"/>
    <property type="project" value="TreeGrafter"/>
</dbReference>
<dbReference type="PANTHER" id="PTHR31705">
    <property type="entry name" value="MEDIATOR OF RNA POLYMERASE II TRANSCRIPTION SUBUNIT 30"/>
    <property type="match status" value="1"/>
</dbReference>
<evidence type="ECO:0000256" key="1">
    <source>
        <dbReference type="ARBA" id="ARBA00004123"/>
    </source>
</evidence>
<evidence type="ECO:0000256" key="2">
    <source>
        <dbReference type="ARBA" id="ARBA00010606"/>
    </source>
</evidence>
<evidence type="ECO:0000313" key="13">
    <source>
        <dbReference type="Proteomes" id="UP000265120"/>
    </source>
</evidence>
<evidence type="ECO:0000256" key="9">
    <source>
        <dbReference type="ARBA" id="ARBA00031981"/>
    </source>
</evidence>
<keyword evidence="5" id="KW-0010">Activator</keyword>
<comment type="similarity">
    <text evidence="2">Belongs to the Mediator complex subunit 30 family.</text>
</comment>
<evidence type="ECO:0000256" key="6">
    <source>
        <dbReference type="ARBA" id="ARBA00023163"/>
    </source>
</evidence>
<dbReference type="Pfam" id="PF11315">
    <property type="entry name" value="Med30"/>
    <property type="match status" value="1"/>
</dbReference>
<evidence type="ECO:0000256" key="5">
    <source>
        <dbReference type="ARBA" id="ARBA00023159"/>
    </source>
</evidence>
<feature type="compositionally biased region" description="Pro residues" evidence="11">
    <location>
        <begin position="17"/>
        <end position="26"/>
    </location>
</feature>
<keyword evidence="13" id="KW-1185">Reference proteome</keyword>
<comment type="function">
    <text evidence="8">Component of the Mediator complex, a coactivator involved in the regulated transcription of nearly all RNA polymerase II-dependent genes. Mediator functions as a bridge to convey information from gene-specific regulatory proteins to the basal RNA polymerase II transcription machinery. Mediator is recruited to promoters by direct interactions with regulatory proteins and serves as a scaffold for the assembly of a functional preinitiation complex with RNA polymerase II and the general transcription factors.</text>
</comment>
<dbReference type="Ensembl" id="ENSCSET00000017111.1">
    <property type="protein sequence ID" value="ENSCSEP00000016898.1"/>
    <property type="gene ID" value="ENSCSEG00000010859.1"/>
</dbReference>
<feature type="region of interest" description="Disordered" evidence="11">
    <location>
        <begin position="1"/>
        <end position="37"/>
    </location>
</feature>
<evidence type="ECO:0000256" key="4">
    <source>
        <dbReference type="ARBA" id="ARBA00023015"/>
    </source>
</evidence>